<organism evidence="14 15">
    <name type="scientific">Roseinatronobacter monicus</name>
    <dbReference type="NCBI Taxonomy" id="393481"/>
    <lineage>
        <taxon>Bacteria</taxon>
        <taxon>Pseudomonadati</taxon>
        <taxon>Pseudomonadota</taxon>
        <taxon>Alphaproteobacteria</taxon>
        <taxon>Rhodobacterales</taxon>
        <taxon>Paracoccaceae</taxon>
        <taxon>Roseinatronobacter</taxon>
    </lineage>
</organism>
<dbReference type="InterPro" id="IPR039657">
    <property type="entry name" value="Dimethylallyltransferase"/>
</dbReference>
<dbReference type="GO" id="GO:0006400">
    <property type="term" value="P:tRNA modification"/>
    <property type="evidence" value="ECO:0007669"/>
    <property type="project" value="TreeGrafter"/>
</dbReference>
<comment type="cofactor">
    <cofactor evidence="1 10">
        <name>Mg(2+)</name>
        <dbReference type="ChEBI" id="CHEBI:18420"/>
    </cofactor>
</comment>
<dbReference type="OrthoDB" id="9776390at2"/>
<comment type="function">
    <text evidence="2 10 12">Catalyzes the transfer of a dimethylallyl group onto the adenine at position 37 in tRNAs that read codons beginning with uridine, leading to the formation of N6-(dimethylallyl)adenosine (i(6)A).</text>
</comment>
<keyword evidence="5 10" id="KW-0819">tRNA processing</keyword>
<dbReference type="EMBL" id="VFPT01000001">
    <property type="protein sequence ID" value="TQM92489.1"/>
    <property type="molecule type" value="Genomic_DNA"/>
</dbReference>
<dbReference type="EC" id="2.5.1.75" evidence="10"/>
<evidence type="ECO:0000256" key="6">
    <source>
        <dbReference type="ARBA" id="ARBA00022741"/>
    </source>
</evidence>
<protein>
    <recommendedName>
        <fullName evidence="10">tRNA dimethylallyltransferase</fullName>
        <ecNumber evidence="10">2.5.1.75</ecNumber>
    </recommendedName>
    <alternativeName>
        <fullName evidence="10">Dimethylallyl diphosphate:tRNA dimethylallyltransferase</fullName>
        <shortName evidence="10">DMAPP:tRNA dimethylallyltransferase</shortName>
        <shortName evidence="10">DMATase</shortName>
    </alternativeName>
    <alternativeName>
        <fullName evidence="10">Isopentenyl-diphosphate:tRNA isopentenyltransferase</fullName>
        <shortName evidence="10">IPP transferase</shortName>
        <shortName evidence="10">IPPT</shortName>
        <shortName evidence="10">IPTase</shortName>
    </alternativeName>
</protein>
<dbReference type="Gene3D" id="1.10.20.140">
    <property type="match status" value="1"/>
</dbReference>
<accession>A0A543KBN8</accession>
<reference evidence="14 15" key="1">
    <citation type="submission" date="2019-06" db="EMBL/GenBank/DDBJ databases">
        <title>Genomic Encyclopedia of Archaeal and Bacterial Type Strains, Phase II (KMG-II): from individual species to whole genera.</title>
        <authorList>
            <person name="Goeker M."/>
        </authorList>
    </citation>
    <scope>NUCLEOTIDE SEQUENCE [LARGE SCALE GENOMIC DNA]</scope>
    <source>
        <strain evidence="14 15">DSM 18423</strain>
    </source>
</reference>
<dbReference type="Gene3D" id="3.40.50.300">
    <property type="entry name" value="P-loop containing nucleotide triphosphate hydrolases"/>
    <property type="match status" value="1"/>
</dbReference>
<evidence type="ECO:0000256" key="9">
    <source>
        <dbReference type="ARBA" id="ARBA00049563"/>
    </source>
</evidence>
<dbReference type="InterPro" id="IPR027417">
    <property type="entry name" value="P-loop_NTPase"/>
</dbReference>
<evidence type="ECO:0000256" key="12">
    <source>
        <dbReference type="RuleBase" id="RU003784"/>
    </source>
</evidence>
<feature type="site" description="Interaction with substrate tRNA" evidence="10">
    <location>
        <position position="139"/>
    </location>
</feature>
<comment type="catalytic activity">
    <reaction evidence="9 10 11">
        <text>adenosine(37) in tRNA + dimethylallyl diphosphate = N(6)-dimethylallyladenosine(37) in tRNA + diphosphate</text>
        <dbReference type="Rhea" id="RHEA:26482"/>
        <dbReference type="Rhea" id="RHEA-COMP:10162"/>
        <dbReference type="Rhea" id="RHEA-COMP:10375"/>
        <dbReference type="ChEBI" id="CHEBI:33019"/>
        <dbReference type="ChEBI" id="CHEBI:57623"/>
        <dbReference type="ChEBI" id="CHEBI:74411"/>
        <dbReference type="ChEBI" id="CHEBI:74415"/>
        <dbReference type="EC" id="2.5.1.75"/>
    </reaction>
</comment>
<keyword evidence="6 10" id="KW-0547">Nucleotide-binding</keyword>
<dbReference type="RefSeq" id="WP_142080184.1">
    <property type="nucleotide sequence ID" value="NZ_VFPT01000001.1"/>
</dbReference>
<evidence type="ECO:0000256" key="11">
    <source>
        <dbReference type="RuleBase" id="RU003783"/>
    </source>
</evidence>
<dbReference type="HAMAP" id="MF_00185">
    <property type="entry name" value="IPP_trans"/>
    <property type="match status" value="1"/>
</dbReference>
<evidence type="ECO:0000256" key="7">
    <source>
        <dbReference type="ARBA" id="ARBA00022840"/>
    </source>
</evidence>
<comment type="subunit">
    <text evidence="10">Monomer.</text>
</comment>
<dbReference type="SUPFAM" id="SSF52540">
    <property type="entry name" value="P-loop containing nucleoside triphosphate hydrolases"/>
    <property type="match status" value="1"/>
</dbReference>
<comment type="caution">
    <text evidence="10">Lacks conserved residue(s) required for the propagation of feature annotation.</text>
</comment>
<evidence type="ECO:0000256" key="13">
    <source>
        <dbReference type="RuleBase" id="RU003785"/>
    </source>
</evidence>
<evidence type="ECO:0000256" key="8">
    <source>
        <dbReference type="ARBA" id="ARBA00022842"/>
    </source>
</evidence>
<dbReference type="PANTHER" id="PTHR11088:SF60">
    <property type="entry name" value="TRNA DIMETHYLALLYLTRANSFERASE"/>
    <property type="match status" value="1"/>
</dbReference>
<keyword evidence="15" id="KW-1185">Reference proteome</keyword>
<feature type="binding site" evidence="10">
    <location>
        <begin position="30"/>
        <end position="37"/>
    </location>
    <ligand>
        <name>ATP</name>
        <dbReference type="ChEBI" id="CHEBI:30616"/>
    </ligand>
</feature>
<feature type="site" description="Interaction with substrate tRNA" evidence="10">
    <location>
        <position position="117"/>
    </location>
</feature>
<dbReference type="Proteomes" id="UP000320582">
    <property type="component" value="Unassembled WGS sequence"/>
</dbReference>
<comment type="similarity">
    <text evidence="3 10 13">Belongs to the IPP transferase family.</text>
</comment>
<feature type="binding site" evidence="10">
    <location>
        <begin position="32"/>
        <end position="37"/>
    </location>
    <ligand>
        <name>substrate</name>
    </ligand>
</feature>
<evidence type="ECO:0000256" key="5">
    <source>
        <dbReference type="ARBA" id="ARBA00022694"/>
    </source>
</evidence>
<proteinExistence type="inferred from homology"/>
<dbReference type="InterPro" id="IPR018022">
    <property type="entry name" value="IPT"/>
</dbReference>
<dbReference type="Pfam" id="PF01715">
    <property type="entry name" value="IPPT"/>
    <property type="match status" value="1"/>
</dbReference>
<dbReference type="AlphaFoldDB" id="A0A543KBN8"/>
<evidence type="ECO:0000256" key="2">
    <source>
        <dbReference type="ARBA" id="ARBA00003213"/>
    </source>
</evidence>
<dbReference type="PANTHER" id="PTHR11088">
    <property type="entry name" value="TRNA DIMETHYLALLYLTRANSFERASE"/>
    <property type="match status" value="1"/>
</dbReference>
<name>A0A543KBN8_9RHOB</name>
<dbReference type="GO" id="GO:0005524">
    <property type="term" value="F:ATP binding"/>
    <property type="evidence" value="ECO:0007669"/>
    <property type="project" value="UniProtKB-UniRule"/>
</dbReference>
<evidence type="ECO:0000313" key="15">
    <source>
        <dbReference type="Proteomes" id="UP000320582"/>
    </source>
</evidence>
<gene>
    <name evidence="10" type="primary">miaA</name>
    <name evidence="14" type="ORF">BD293_1097</name>
</gene>
<dbReference type="NCBIfam" id="TIGR00174">
    <property type="entry name" value="miaA"/>
    <property type="match status" value="1"/>
</dbReference>
<evidence type="ECO:0000256" key="3">
    <source>
        <dbReference type="ARBA" id="ARBA00005842"/>
    </source>
</evidence>
<comment type="caution">
    <text evidence="14">The sequence shown here is derived from an EMBL/GenBank/DDBJ whole genome shotgun (WGS) entry which is preliminary data.</text>
</comment>
<evidence type="ECO:0000256" key="4">
    <source>
        <dbReference type="ARBA" id="ARBA00022679"/>
    </source>
</evidence>
<evidence type="ECO:0000313" key="14">
    <source>
        <dbReference type="EMBL" id="TQM92489.1"/>
    </source>
</evidence>
<keyword evidence="4 10" id="KW-0808">Transferase</keyword>
<dbReference type="GO" id="GO:0052381">
    <property type="term" value="F:tRNA dimethylallyltransferase activity"/>
    <property type="evidence" value="ECO:0007669"/>
    <property type="project" value="UniProtKB-UniRule"/>
</dbReference>
<sequence>MAKIPDPLALALDRLRKNPPDPARPVLLAGPTASGKSALALRLAQSQGRVIVNADALQVYDMWQVLSARPDAADCALVPHYLYGTVARDQDWSVGHWLRDVSRLLGAHPNPIIVGGTGLYFRALTEGLVEIPPTPPALREQADLRLASEGAGALLAELDPQTRAQIDAANPARVQRAWEVLHATGTGLAQWQARTPPPVLPISQATAFVIHPQVEWLNARIDSRFAVMMAQGALEEARAALPHWNPAAPWAKAIGAPELIAHLKGHMSLPEAQQAATLATRQYAKRQRTWFRNRMRAWIPLV</sequence>
<evidence type="ECO:0000256" key="10">
    <source>
        <dbReference type="HAMAP-Rule" id="MF_00185"/>
    </source>
</evidence>
<evidence type="ECO:0000256" key="1">
    <source>
        <dbReference type="ARBA" id="ARBA00001946"/>
    </source>
</evidence>
<keyword evidence="8 10" id="KW-0460">Magnesium</keyword>
<keyword evidence="7 10" id="KW-0067">ATP-binding</keyword>